<evidence type="ECO:0000256" key="5">
    <source>
        <dbReference type="ARBA" id="ARBA00022840"/>
    </source>
</evidence>
<comment type="catalytic activity">
    <reaction evidence="6">
        <text>L-aspartate + L-glutamine + ATP + H2O = L-asparagine + L-glutamate + AMP + diphosphate + H(+)</text>
        <dbReference type="Rhea" id="RHEA:12228"/>
        <dbReference type="ChEBI" id="CHEBI:15377"/>
        <dbReference type="ChEBI" id="CHEBI:15378"/>
        <dbReference type="ChEBI" id="CHEBI:29985"/>
        <dbReference type="ChEBI" id="CHEBI:29991"/>
        <dbReference type="ChEBI" id="CHEBI:30616"/>
        <dbReference type="ChEBI" id="CHEBI:33019"/>
        <dbReference type="ChEBI" id="CHEBI:58048"/>
        <dbReference type="ChEBI" id="CHEBI:58359"/>
        <dbReference type="ChEBI" id="CHEBI:456215"/>
        <dbReference type="EC" id="6.3.5.4"/>
    </reaction>
</comment>
<dbReference type="PANTHER" id="PTHR43284:SF1">
    <property type="entry name" value="ASPARAGINE SYNTHETASE"/>
    <property type="match status" value="1"/>
</dbReference>
<dbReference type="Gene3D" id="3.60.20.10">
    <property type="entry name" value="Glutamine Phosphoribosylpyrophosphate, subunit 1, domain 1"/>
    <property type="match status" value="1"/>
</dbReference>
<evidence type="ECO:0000256" key="1">
    <source>
        <dbReference type="ARBA" id="ARBA00005187"/>
    </source>
</evidence>
<accession>A0ABZ2KVX8</accession>
<dbReference type="SUPFAM" id="SSF52402">
    <property type="entry name" value="Adenine nucleotide alpha hydrolases-like"/>
    <property type="match status" value="1"/>
</dbReference>
<evidence type="ECO:0000259" key="7">
    <source>
        <dbReference type="Pfam" id="PF00733"/>
    </source>
</evidence>
<feature type="domain" description="Asparagine synthetase" evidence="7">
    <location>
        <begin position="202"/>
        <end position="570"/>
    </location>
</feature>
<dbReference type="InterPro" id="IPR017932">
    <property type="entry name" value="GATase_2_dom"/>
</dbReference>
<dbReference type="Proteomes" id="UP001374803">
    <property type="component" value="Chromosome"/>
</dbReference>
<dbReference type="Pfam" id="PF13537">
    <property type="entry name" value="GATase_7"/>
    <property type="match status" value="1"/>
</dbReference>
<dbReference type="InterPro" id="IPR029055">
    <property type="entry name" value="Ntn_hydrolases_N"/>
</dbReference>
<dbReference type="Gene3D" id="3.40.50.620">
    <property type="entry name" value="HUPs"/>
    <property type="match status" value="1"/>
</dbReference>
<name>A0ABZ2KVX8_9BACT</name>
<keyword evidence="4" id="KW-0547">Nucleotide-binding</keyword>
<keyword evidence="5" id="KW-0067">ATP-binding</keyword>
<feature type="domain" description="Glutamine amidotransferase type-2" evidence="8">
    <location>
        <begin position="69"/>
        <end position="126"/>
    </location>
</feature>
<organism evidence="9 10">
    <name type="scientific">Pendulispora rubella</name>
    <dbReference type="NCBI Taxonomy" id="2741070"/>
    <lineage>
        <taxon>Bacteria</taxon>
        <taxon>Pseudomonadati</taxon>
        <taxon>Myxococcota</taxon>
        <taxon>Myxococcia</taxon>
        <taxon>Myxococcales</taxon>
        <taxon>Sorangiineae</taxon>
        <taxon>Pendulisporaceae</taxon>
        <taxon>Pendulispora</taxon>
    </lineage>
</organism>
<dbReference type="Pfam" id="PF00733">
    <property type="entry name" value="Asn_synthase"/>
    <property type="match status" value="1"/>
</dbReference>
<evidence type="ECO:0000313" key="10">
    <source>
        <dbReference type="Proteomes" id="UP001374803"/>
    </source>
</evidence>
<dbReference type="PIRSF" id="PIRSF001589">
    <property type="entry name" value="Asn_synthetase_glu-h"/>
    <property type="match status" value="1"/>
</dbReference>
<protein>
    <recommendedName>
        <fullName evidence="3">asparagine synthase (glutamine-hydrolyzing)</fullName>
        <ecNumber evidence="3">6.3.5.4</ecNumber>
    </recommendedName>
</protein>
<dbReference type="SUPFAM" id="SSF56235">
    <property type="entry name" value="N-terminal nucleophile aminohydrolases (Ntn hydrolases)"/>
    <property type="match status" value="1"/>
</dbReference>
<evidence type="ECO:0000313" key="9">
    <source>
        <dbReference type="EMBL" id="WXB00462.1"/>
    </source>
</evidence>
<reference evidence="9" key="1">
    <citation type="submission" date="2021-12" db="EMBL/GenBank/DDBJ databases">
        <title>Discovery of the Pendulisporaceae a myxobacterial family with distinct sporulation behavior and unique specialized metabolism.</title>
        <authorList>
            <person name="Garcia R."/>
            <person name="Popoff A."/>
            <person name="Bader C.D."/>
            <person name="Loehr J."/>
            <person name="Walesch S."/>
            <person name="Walt C."/>
            <person name="Boldt J."/>
            <person name="Bunk B."/>
            <person name="Haeckl F.J.F.P.J."/>
            <person name="Gunesch A.P."/>
            <person name="Birkelbach J."/>
            <person name="Nuebel U."/>
            <person name="Pietschmann T."/>
            <person name="Bach T."/>
            <person name="Mueller R."/>
        </authorList>
    </citation>
    <scope>NUCLEOTIDE SEQUENCE</scope>
    <source>
        <strain evidence="9">MSr11367</strain>
    </source>
</reference>
<dbReference type="PANTHER" id="PTHR43284">
    <property type="entry name" value="ASPARAGINE SYNTHETASE (GLUTAMINE-HYDROLYZING)"/>
    <property type="match status" value="1"/>
</dbReference>
<dbReference type="EC" id="6.3.5.4" evidence="3"/>
<comment type="pathway">
    <text evidence="1">Amino-acid biosynthesis; L-asparagine biosynthesis; L-asparagine from L-aspartate (L-Gln route): step 1/1.</text>
</comment>
<dbReference type="InterPro" id="IPR014729">
    <property type="entry name" value="Rossmann-like_a/b/a_fold"/>
</dbReference>
<gene>
    <name evidence="9" type="ORF">LVJ94_26500</name>
</gene>
<proteinExistence type="inferred from homology"/>
<dbReference type="RefSeq" id="WP_394830062.1">
    <property type="nucleotide sequence ID" value="NZ_CP089929.1"/>
</dbReference>
<evidence type="ECO:0000259" key="8">
    <source>
        <dbReference type="Pfam" id="PF13537"/>
    </source>
</evidence>
<sequence>MKFVCAYRPSGGPVTEADLAPFARALGHDPPAVYAGPFAAAGACIAEHGARIAVGNAYMGYGRRLPAILNELGDERVERWIGDFGVVVFDRASRQILAMRDPFGVQSLFTAHARDLVVFSSHLALLERHVSKAYSGEYVIDFLVEGGTRSAGTILRDVRTIPAGSVLAQVGPSRQIRPFWSALDFAARDEDGSSEANDISRFRELFREAVRFNLGGAGETWSQLSGGLDSSSIVCTSTELAREGTPAAELAGTVTIYDDLCDADERVFVDTVTAHTGVDNVKLVGYHAWHGGEAPHADVPSVPNAHHAMRAGMEGAVLSAKGRVLLSGTGSDHYLDGRPFFIADALVRRGISAGARAAFEFAVEEKGSVWTVLGRCGALPLFPAAVQSRFERSGEGFPRFLRKDFLRATSARERFRDARAALGGVGRKFDHSVLRQLAGLPSPIEAERFDHVEMRYPFLYRPLVEHALRTPARSRLRPSSRKWILREAMRGTLPESVRTRRDKGGNTARTLWAMSNERTRWDAWLRDPFVAQLGWIEPAVLRAEIDELVAGRSKELMPVLHALSLEEWLRAREN</sequence>
<evidence type="ECO:0000256" key="4">
    <source>
        <dbReference type="ARBA" id="ARBA00022741"/>
    </source>
</evidence>
<dbReference type="InterPro" id="IPR006426">
    <property type="entry name" value="Asn_synth_AEB"/>
</dbReference>
<evidence type="ECO:0000256" key="6">
    <source>
        <dbReference type="ARBA" id="ARBA00048741"/>
    </source>
</evidence>
<dbReference type="InterPro" id="IPR051786">
    <property type="entry name" value="ASN_synthetase/amidase"/>
</dbReference>
<evidence type="ECO:0000256" key="2">
    <source>
        <dbReference type="ARBA" id="ARBA00005752"/>
    </source>
</evidence>
<keyword evidence="10" id="KW-1185">Reference proteome</keyword>
<evidence type="ECO:0000256" key="3">
    <source>
        <dbReference type="ARBA" id="ARBA00012737"/>
    </source>
</evidence>
<dbReference type="InterPro" id="IPR001962">
    <property type="entry name" value="Asn_synthase"/>
</dbReference>
<comment type="similarity">
    <text evidence="2">Belongs to the asparagine synthetase family.</text>
</comment>
<dbReference type="EMBL" id="CP089983">
    <property type="protein sequence ID" value="WXB00462.1"/>
    <property type="molecule type" value="Genomic_DNA"/>
</dbReference>